<dbReference type="PANTHER" id="PTHR11941:SF171">
    <property type="entry name" value="SD19268P"/>
    <property type="match status" value="1"/>
</dbReference>
<dbReference type="Pfam" id="PF00378">
    <property type="entry name" value="ECH_1"/>
    <property type="match status" value="1"/>
</dbReference>
<dbReference type="GO" id="GO:0016836">
    <property type="term" value="F:hydro-lyase activity"/>
    <property type="evidence" value="ECO:0007669"/>
    <property type="project" value="UniProtKB-ARBA"/>
</dbReference>
<evidence type="ECO:0000313" key="4">
    <source>
        <dbReference type="EMBL" id="KAK4537480.1"/>
    </source>
</evidence>
<proteinExistence type="inferred from homology"/>
<dbReference type="Proteomes" id="UP001301350">
    <property type="component" value="Unassembled WGS sequence"/>
</dbReference>
<comment type="caution">
    <text evidence="4">The sequence shown here is derived from an EMBL/GenBank/DDBJ whole genome shotgun (WGS) entry which is preliminary data.</text>
</comment>
<organism evidence="4 5">
    <name type="scientific">Cyanidium caldarium</name>
    <name type="common">Red alga</name>
    <dbReference type="NCBI Taxonomy" id="2771"/>
    <lineage>
        <taxon>Eukaryota</taxon>
        <taxon>Rhodophyta</taxon>
        <taxon>Bangiophyceae</taxon>
        <taxon>Cyanidiales</taxon>
        <taxon>Cyanidiaceae</taxon>
        <taxon>Cyanidium</taxon>
    </lineage>
</organism>
<reference evidence="4 5" key="1">
    <citation type="submission" date="2022-07" db="EMBL/GenBank/DDBJ databases">
        <title>Genome-wide signatures of adaptation to extreme environments.</title>
        <authorList>
            <person name="Cho C.H."/>
            <person name="Yoon H.S."/>
        </authorList>
    </citation>
    <scope>NUCLEOTIDE SEQUENCE [LARGE SCALE GENOMIC DNA]</scope>
    <source>
        <strain evidence="4 5">DBV 063 E5</strain>
    </source>
</reference>
<dbReference type="Gene3D" id="1.10.12.10">
    <property type="entry name" value="Lyase 2-enoyl-coa Hydratase, Chain A, domain 2"/>
    <property type="match status" value="1"/>
</dbReference>
<evidence type="ECO:0000256" key="3">
    <source>
        <dbReference type="RuleBase" id="RU003707"/>
    </source>
</evidence>
<dbReference type="GO" id="GO:0006635">
    <property type="term" value="P:fatty acid beta-oxidation"/>
    <property type="evidence" value="ECO:0007669"/>
    <property type="project" value="TreeGrafter"/>
</dbReference>
<keyword evidence="2" id="KW-0456">Lyase</keyword>
<dbReference type="GO" id="GO:0005739">
    <property type="term" value="C:mitochondrion"/>
    <property type="evidence" value="ECO:0007669"/>
    <property type="project" value="TreeGrafter"/>
</dbReference>
<evidence type="ECO:0008006" key="6">
    <source>
        <dbReference type="Google" id="ProtNLM"/>
    </source>
</evidence>
<evidence type="ECO:0000256" key="1">
    <source>
        <dbReference type="ARBA" id="ARBA00005254"/>
    </source>
</evidence>
<comment type="similarity">
    <text evidence="1 3">Belongs to the enoyl-CoA hydratase/isomerase family.</text>
</comment>
<dbReference type="FunFam" id="1.10.12.10:FF:000001">
    <property type="entry name" value="Probable enoyl-CoA hydratase, mitochondrial"/>
    <property type="match status" value="1"/>
</dbReference>
<evidence type="ECO:0000313" key="5">
    <source>
        <dbReference type="Proteomes" id="UP001301350"/>
    </source>
</evidence>
<dbReference type="PANTHER" id="PTHR11941">
    <property type="entry name" value="ENOYL-COA HYDRATASE-RELATED"/>
    <property type="match status" value="1"/>
</dbReference>
<dbReference type="InterPro" id="IPR014748">
    <property type="entry name" value="Enoyl-CoA_hydra_C"/>
</dbReference>
<protein>
    <recommendedName>
        <fullName evidence="6">Enoyl-CoA hydratase</fullName>
    </recommendedName>
</protein>
<dbReference type="SUPFAM" id="SSF52096">
    <property type="entry name" value="ClpP/crotonase"/>
    <property type="match status" value="1"/>
</dbReference>
<sequence length="328" mass="35059">MNVWAGRSAPGIRLRPPCLPASHWQGTRGRTLTPCGTLLSATRPLTTDTAATPESVSRGTRVQWTQPQARLSLLTLNRPERANALGTQLVHELREHLTAIRDLASTQPIGCAVLIVASNHPRVFCAGADLKERAEQSTEAQRESTARLRDTFAQLAKMPCVTIAAMNGAAMGGGLELALACDLRVATADATLALPETGLGILPGAGGTQRLPRLIGVARAKEMILLGKQVRGDEALSMGLVHRAVPSMDSTENAALAEAMHLAEALLKRSPMALRLAKEAIDCGMDAGAMANALEVENAFYSETFESADRQEGLRAFTERREPRFAGR</sequence>
<accession>A0AAV9IZJ3</accession>
<dbReference type="CDD" id="cd06558">
    <property type="entry name" value="crotonase-like"/>
    <property type="match status" value="1"/>
</dbReference>
<dbReference type="Gene3D" id="3.90.226.10">
    <property type="entry name" value="2-enoyl-CoA Hydratase, Chain A, domain 1"/>
    <property type="match status" value="1"/>
</dbReference>
<keyword evidence="5" id="KW-1185">Reference proteome</keyword>
<dbReference type="PROSITE" id="PS00166">
    <property type="entry name" value="ENOYL_COA_HYDRATASE"/>
    <property type="match status" value="1"/>
</dbReference>
<dbReference type="EMBL" id="JANCYW010000012">
    <property type="protein sequence ID" value="KAK4537480.1"/>
    <property type="molecule type" value="Genomic_DNA"/>
</dbReference>
<dbReference type="InterPro" id="IPR018376">
    <property type="entry name" value="Enoyl-CoA_hyd/isom_CS"/>
</dbReference>
<dbReference type="AlphaFoldDB" id="A0AAV9IZJ3"/>
<dbReference type="InterPro" id="IPR001753">
    <property type="entry name" value="Enoyl-CoA_hydra/iso"/>
</dbReference>
<name>A0AAV9IZJ3_CYACA</name>
<gene>
    <name evidence="4" type="ORF">CDCA_CDCA12G3505</name>
</gene>
<dbReference type="FunFam" id="3.90.226.10:FF:000009">
    <property type="entry name" value="Carnitinyl-CoA dehydratase"/>
    <property type="match status" value="1"/>
</dbReference>
<evidence type="ECO:0000256" key="2">
    <source>
        <dbReference type="ARBA" id="ARBA00023239"/>
    </source>
</evidence>
<dbReference type="InterPro" id="IPR029045">
    <property type="entry name" value="ClpP/crotonase-like_dom_sf"/>
</dbReference>